<comment type="caution">
    <text evidence="2">The sequence shown here is derived from an EMBL/GenBank/DDBJ whole genome shotgun (WGS) entry which is preliminary data.</text>
</comment>
<feature type="region of interest" description="Disordered" evidence="1">
    <location>
        <begin position="1"/>
        <end position="26"/>
    </location>
</feature>
<accession>A0A1J5RK99</accession>
<name>A0A1J5RK99_9ZZZZ</name>
<organism evidence="2">
    <name type="scientific">mine drainage metagenome</name>
    <dbReference type="NCBI Taxonomy" id="410659"/>
    <lineage>
        <taxon>unclassified sequences</taxon>
        <taxon>metagenomes</taxon>
        <taxon>ecological metagenomes</taxon>
    </lineage>
</organism>
<sequence>MRIDRDRLVQRPGRGDGRASGGAGRVDAPAQCIGIRAGGVAMGVNLLARIDRRTLVVHEKLLVDGVSGQGDPVPCIAGVDAGSWPPQCAGHSFKATRV</sequence>
<proteinExistence type="predicted"/>
<evidence type="ECO:0000313" key="2">
    <source>
        <dbReference type="EMBL" id="OIQ88557.1"/>
    </source>
</evidence>
<reference evidence="2" key="1">
    <citation type="submission" date="2016-10" db="EMBL/GenBank/DDBJ databases">
        <title>Sequence of Gallionella enrichment culture.</title>
        <authorList>
            <person name="Poehlein A."/>
            <person name="Muehling M."/>
            <person name="Daniel R."/>
        </authorList>
    </citation>
    <scope>NUCLEOTIDE SEQUENCE</scope>
</reference>
<gene>
    <name evidence="2" type="ORF">GALL_295360</name>
</gene>
<protein>
    <submittedName>
        <fullName evidence="2">Uncharacterized protein</fullName>
    </submittedName>
</protein>
<dbReference type="EMBL" id="MLJW01000367">
    <property type="protein sequence ID" value="OIQ88557.1"/>
    <property type="molecule type" value="Genomic_DNA"/>
</dbReference>
<dbReference type="AlphaFoldDB" id="A0A1J5RK99"/>
<evidence type="ECO:0000256" key="1">
    <source>
        <dbReference type="SAM" id="MobiDB-lite"/>
    </source>
</evidence>
<feature type="compositionally biased region" description="Basic and acidic residues" evidence="1">
    <location>
        <begin position="1"/>
        <end position="17"/>
    </location>
</feature>